<evidence type="ECO:0000313" key="1">
    <source>
        <dbReference type="EMBL" id="GHE33017.1"/>
    </source>
</evidence>
<protein>
    <submittedName>
        <fullName evidence="1">Sulfotransferase family protein</fullName>
    </submittedName>
</protein>
<comment type="caution">
    <text evidence="1">The sequence shown here is derived from an EMBL/GenBank/DDBJ whole genome shotgun (WGS) entry which is preliminary data.</text>
</comment>
<dbReference type="InterPro" id="IPR027417">
    <property type="entry name" value="P-loop_NTPase"/>
</dbReference>
<dbReference type="Proteomes" id="UP000603227">
    <property type="component" value="Unassembled WGS sequence"/>
</dbReference>
<keyword evidence="2" id="KW-1185">Reference proteome</keyword>
<proteinExistence type="predicted"/>
<dbReference type="Pfam" id="PF17784">
    <property type="entry name" value="Sulfotransfer_4"/>
    <property type="match status" value="1"/>
</dbReference>
<dbReference type="PANTHER" id="PTHR36978">
    <property type="entry name" value="P-LOOP CONTAINING NUCLEOTIDE TRIPHOSPHATE HYDROLASE"/>
    <property type="match status" value="1"/>
</dbReference>
<dbReference type="EMBL" id="BNAT01000018">
    <property type="protein sequence ID" value="GHE33017.1"/>
    <property type="molecule type" value="Genomic_DNA"/>
</dbReference>
<accession>A0A918Z1K0</accession>
<dbReference type="PANTHER" id="PTHR36978:SF4">
    <property type="entry name" value="P-LOOP CONTAINING NUCLEOSIDE TRIPHOSPHATE HYDROLASE PROTEIN"/>
    <property type="match status" value="1"/>
</dbReference>
<evidence type="ECO:0000313" key="2">
    <source>
        <dbReference type="Proteomes" id="UP000603227"/>
    </source>
</evidence>
<name>A0A918Z1K0_9ACTN</name>
<dbReference type="SUPFAM" id="SSF52540">
    <property type="entry name" value="P-loop containing nucleoside triphosphate hydrolases"/>
    <property type="match status" value="1"/>
</dbReference>
<organism evidence="1 2">
    <name type="scientific">Streptomyces capitiformicae</name>
    <dbReference type="NCBI Taxonomy" id="2014920"/>
    <lineage>
        <taxon>Bacteria</taxon>
        <taxon>Bacillati</taxon>
        <taxon>Actinomycetota</taxon>
        <taxon>Actinomycetes</taxon>
        <taxon>Kitasatosporales</taxon>
        <taxon>Streptomycetaceae</taxon>
        <taxon>Streptomyces</taxon>
    </lineage>
</organism>
<reference evidence="1" key="2">
    <citation type="submission" date="2020-09" db="EMBL/GenBank/DDBJ databases">
        <authorList>
            <person name="Sun Q."/>
            <person name="Zhou Y."/>
        </authorList>
    </citation>
    <scope>NUCLEOTIDE SEQUENCE</scope>
    <source>
        <strain evidence="1">CGMCC 4.7403</strain>
    </source>
</reference>
<dbReference type="InterPro" id="IPR040632">
    <property type="entry name" value="Sulfotransfer_4"/>
</dbReference>
<reference evidence="1" key="1">
    <citation type="journal article" date="2014" name="Int. J. Syst. Evol. Microbiol.">
        <title>Complete genome sequence of Corynebacterium casei LMG S-19264T (=DSM 44701T), isolated from a smear-ripened cheese.</title>
        <authorList>
            <consortium name="US DOE Joint Genome Institute (JGI-PGF)"/>
            <person name="Walter F."/>
            <person name="Albersmeier A."/>
            <person name="Kalinowski J."/>
            <person name="Ruckert C."/>
        </authorList>
    </citation>
    <scope>NUCLEOTIDE SEQUENCE</scope>
    <source>
        <strain evidence="1">CGMCC 4.7403</strain>
    </source>
</reference>
<dbReference type="Gene3D" id="3.40.50.300">
    <property type="entry name" value="P-loop containing nucleotide triphosphate hydrolases"/>
    <property type="match status" value="1"/>
</dbReference>
<dbReference type="AlphaFoldDB" id="A0A918Z1K0"/>
<gene>
    <name evidence="1" type="ORF">GCM10017771_49970</name>
</gene>
<sequence length="272" mass="29766">MWKSWRAPSWIKLGQARRPGAAGPRRRLLAGDPGGYATAAIRFITEKGGSSMVDVIGAGFGRTGTASLKEALEMLGYGPCHHMTEVIQNPDTSAGWIAALTGDASVLPGLVGKYRATQDFPGALLWREMMELYPDAKVLLSVRDPKEWYDSARATILNQDLRRHLEQAAEPDARRMADMLLSLTDAMAAKGFRTDLGEQETIAVFERHNEAVRAAVDPEKLLVYEVRQGWEPLCAFLGVDVPDEPFPRGNEAGVFTGKVRRLVAGEADSTVQ</sequence>